<keyword evidence="1" id="KW-0812">Transmembrane</keyword>
<dbReference type="AlphaFoldDB" id="A0A8D8X4Q8"/>
<dbReference type="EMBL" id="HBUF01097560">
    <property type="protein sequence ID" value="CAG6637285.1"/>
    <property type="molecule type" value="Transcribed_RNA"/>
</dbReference>
<reference evidence="2" key="1">
    <citation type="submission" date="2021-05" db="EMBL/GenBank/DDBJ databases">
        <authorList>
            <person name="Alioto T."/>
            <person name="Alioto T."/>
            <person name="Gomez Garrido J."/>
        </authorList>
    </citation>
    <scope>NUCLEOTIDE SEQUENCE</scope>
</reference>
<keyword evidence="1" id="KW-0472">Membrane</keyword>
<organism evidence="2">
    <name type="scientific">Cacopsylla melanoneura</name>
    <dbReference type="NCBI Taxonomy" id="428564"/>
    <lineage>
        <taxon>Eukaryota</taxon>
        <taxon>Metazoa</taxon>
        <taxon>Ecdysozoa</taxon>
        <taxon>Arthropoda</taxon>
        <taxon>Hexapoda</taxon>
        <taxon>Insecta</taxon>
        <taxon>Pterygota</taxon>
        <taxon>Neoptera</taxon>
        <taxon>Paraneoptera</taxon>
        <taxon>Hemiptera</taxon>
        <taxon>Sternorrhyncha</taxon>
        <taxon>Psylloidea</taxon>
        <taxon>Psyllidae</taxon>
        <taxon>Psyllinae</taxon>
        <taxon>Cacopsylla</taxon>
    </lineage>
</organism>
<evidence type="ECO:0000256" key="1">
    <source>
        <dbReference type="SAM" id="Phobius"/>
    </source>
</evidence>
<proteinExistence type="predicted"/>
<dbReference type="EMBL" id="HBUF01258700">
    <property type="protein sequence ID" value="CAG6682308.1"/>
    <property type="molecule type" value="Transcribed_RNA"/>
</dbReference>
<feature type="transmembrane region" description="Helical" evidence="1">
    <location>
        <begin position="60"/>
        <end position="79"/>
    </location>
</feature>
<evidence type="ECO:0000313" key="2">
    <source>
        <dbReference type="EMBL" id="CAG6682308.1"/>
    </source>
</evidence>
<protein>
    <submittedName>
        <fullName evidence="2">Uncharacterized protein</fullName>
    </submittedName>
</protein>
<sequence>MDTYFIHCPLIFLSDFTFLARIVFLFKNPWFLTWAGELYCQIITTNKKRYNYVNYVDMNVFINIIQIIIPSFYPILKYFSRGRFSKLDLSIRQNILCVLHLLFYVFY</sequence>
<name>A0A8D8X4Q8_9HEMI</name>
<feature type="transmembrane region" description="Helical" evidence="1">
    <location>
        <begin position="91"/>
        <end position="106"/>
    </location>
</feature>
<accession>A0A8D8X4Q8</accession>
<dbReference type="EMBL" id="HBUF01097561">
    <property type="protein sequence ID" value="CAG6637287.1"/>
    <property type="molecule type" value="Transcribed_RNA"/>
</dbReference>
<keyword evidence="1" id="KW-1133">Transmembrane helix</keyword>
<feature type="transmembrane region" description="Helical" evidence="1">
    <location>
        <begin position="7"/>
        <end position="26"/>
    </location>
</feature>